<dbReference type="NCBIfam" id="NF004127">
    <property type="entry name" value="PRK05617.1"/>
    <property type="match status" value="1"/>
</dbReference>
<dbReference type="CDD" id="cd06558">
    <property type="entry name" value="crotonase-like"/>
    <property type="match status" value="1"/>
</dbReference>
<evidence type="ECO:0000256" key="3">
    <source>
        <dbReference type="ARBA" id="ARBA00022801"/>
    </source>
</evidence>
<evidence type="ECO:0000259" key="4">
    <source>
        <dbReference type="Pfam" id="PF16113"/>
    </source>
</evidence>
<dbReference type="EMBL" id="QPID01000006">
    <property type="protein sequence ID" value="RCU49639.1"/>
    <property type="molecule type" value="Genomic_DNA"/>
</dbReference>
<feature type="domain" description="Enoyl-CoA hydratase/isomerase" evidence="4">
    <location>
        <begin position="18"/>
        <end position="358"/>
    </location>
</feature>
<evidence type="ECO:0000256" key="1">
    <source>
        <dbReference type="ARBA" id="ARBA00001709"/>
    </source>
</evidence>
<dbReference type="Gene3D" id="3.90.226.10">
    <property type="entry name" value="2-enoyl-CoA Hydratase, Chain A, domain 1"/>
    <property type="match status" value="1"/>
</dbReference>
<dbReference type="GO" id="GO:0006574">
    <property type="term" value="P:L-valine catabolic process"/>
    <property type="evidence" value="ECO:0007669"/>
    <property type="project" value="TreeGrafter"/>
</dbReference>
<dbReference type="GO" id="GO:0016853">
    <property type="term" value="F:isomerase activity"/>
    <property type="evidence" value="ECO:0007669"/>
    <property type="project" value="UniProtKB-KW"/>
</dbReference>
<name>A0A368NJN5_9GAMM</name>
<keyword evidence="3" id="KW-0378">Hydrolase</keyword>
<dbReference type="OrthoDB" id="9790967at2"/>
<comment type="caution">
    <text evidence="5">The sequence shown here is derived from an EMBL/GenBank/DDBJ whole genome shotgun (WGS) entry which is preliminary data.</text>
</comment>
<comment type="catalytic activity">
    <reaction evidence="1">
        <text>3-hydroxy-2-methylpropanoyl-CoA + H2O = 3-hydroxy-2-methylpropanoate + CoA + H(+)</text>
        <dbReference type="Rhea" id="RHEA:20888"/>
        <dbReference type="ChEBI" id="CHEBI:11805"/>
        <dbReference type="ChEBI" id="CHEBI:15377"/>
        <dbReference type="ChEBI" id="CHEBI:15378"/>
        <dbReference type="ChEBI" id="CHEBI:57287"/>
        <dbReference type="ChEBI" id="CHEBI:57340"/>
        <dbReference type="EC" id="3.1.2.4"/>
    </reaction>
</comment>
<dbReference type="SUPFAM" id="SSF52096">
    <property type="entry name" value="ClpP/crotonase"/>
    <property type="match status" value="1"/>
</dbReference>
<dbReference type="InterPro" id="IPR029045">
    <property type="entry name" value="ClpP/crotonase-like_dom_sf"/>
</dbReference>
<evidence type="ECO:0000256" key="2">
    <source>
        <dbReference type="ARBA" id="ARBA00011915"/>
    </source>
</evidence>
<reference evidence="5 6" key="1">
    <citation type="submission" date="2018-07" db="EMBL/GenBank/DDBJ databases">
        <title>Corallincola holothuriorum sp. nov., a new facultative anaerobe isolated from sea cucumber Apostichopus japonicus.</title>
        <authorList>
            <person name="Xia H."/>
        </authorList>
    </citation>
    <scope>NUCLEOTIDE SEQUENCE [LARGE SCALE GENOMIC DNA]</scope>
    <source>
        <strain evidence="5 6">C4</strain>
    </source>
</reference>
<dbReference type="Proteomes" id="UP000252558">
    <property type="component" value="Unassembled WGS sequence"/>
</dbReference>
<dbReference type="Pfam" id="PF16113">
    <property type="entry name" value="ECH_2"/>
    <property type="match status" value="1"/>
</dbReference>
<dbReference type="InterPro" id="IPR045004">
    <property type="entry name" value="ECH_dom"/>
</dbReference>
<dbReference type="EC" id="3.1.2.4" evidence="2"/>
<dbReference type="InterPro" id="IPR032259">
    <property type="entry name" value="HIBYL-CoA-H"/>
</dbReference>
<dbReference type="GO" id="GO:0003860">
    <property type="term" value="F:3-hydroxyisobutyryl-CoA hydrolase activity"/>
    <property type="evidence" value="ECO:0007669"/>
    <property type="project" value="UniProtKB-EC"/>
</dbReference>
<proteinExistence type="predicted"/>
<dbReference type="PANTHER" id="PTHR43176">
    <property type="entry name" value="3-HYDROXYISOBUTYRYL-COA HYDROLASE-RELATED"/>
    <property type="match status" value="1"/>
</dbReference>
<gene>
    <name evidence="5" type="ORF">DU002_11975</name>
</gene>
<evidence type="ECO:0000313" key="6">
    <source>
        <dbReference type="Proteomes" id="UP000252558"/>
    </source>
</evidence>
<keyword evidence="5" id="KW-0413">Isomerase</keyword>
<sequence>MAADLLISEMTVGKRFKIGVVTLNAPTKLNALSLSMVEGLGAQLHIWANDKKIAAVWLQGAGDKAFCAGGDIVDMYHAMVATPHTVQAEVCHFFTQEYQTDHLIHTFPKPVIVWGDGIVMGGGIGLMVGGSHRLVTERSRLAMPEISIGLYPDVAGSWFLPKMPDNAGLFLGLTGAQINGRDAVHLNMADHRVSSAKQTQLKAGLANLSWQGDNHDFAMLSDFFRDHELSIKDKDVALPEGYLSHQQTVSDLCAGESLQQVAAAILNQDTDDPWLQRAQANLRAGSPNTAHLIWQMIQQPPADLASAFRQELGMSCRCAESGEFAEGVRALLIDKDRKPQWQFADVNQVPESVVRHHFSSPWPADVHPLRSLGH</sequence>
<organism evidence="5 6">
    <name type="scientific">Corallincola holothuriorum</name>
    <dbReference type="NCBI Taxonomy" id="2282215"/>
    <lineage>
        <taxon>Bacteria</taxon>
        <taxon>Pseudomonadati</taxon>
        <taxon>Pseudomonadota</taxon>
        <taxon>Gammaproteobacteria</taxon>
        <taxon>Alteromonadales</taxon>
        <taxon>Psychromonadaceae</taxon>
        <taxon>Corallincola</taxon>
    </lineage>
</organism>
<evidence type="ECO:0000313" key="5">
    <source>
        <dbReference type="EMBL" id="RCU49639.1"/>
    </source>
</evidence>
<protein>
    <recommendedName>
        <fullName evidence="2">3-hydroxyisobutyryl-CoA hydrolase</fullName>
        <ecNumber evidence="2">3.1.2.4</ecNumber>
    </recommendedName>
</protein>
<dbReference type="PANTHER" id="PTHR43176:SF3">
    <property type="entry name" value="3-HYDROXYISOBUTYRYL-COA HYDROLASE, MITOCHONDRIAL"/>
    <property type="match status" value="1"/>
</dbReference>
<accession>A0A368NJN5</accession>
<dbReference type="AlphaFoldDB" id="A0A368NJN5"/>
<keyword evidence="6" id="KW-1185">Reference proteome</keyword>
<dbReference type="GO" id="GO:0005829">
    <property type="term" value="C:cytosol"/>
    <property type="evidence" value="ECO:0007669"/>
    <property type="project" value="TreeGrafter"/>
</dbReference>